<dbReference type="InterPro" id="IPR050307">
    <property type="entry name" value="Sterol_Desaturase_Related"/>
</dbReference>
<evidence type="ECO:0000256" key="2">
    <source>
        <dbReference type="ARBA" id="ARBA00022692"/>
    </source>
</evidence>
<dbReference type="GeneID" id="28972761"/>
<keyword evidence="2 5" id="KW-0812">Transmembrane</keyword>
<evidence type="ECO:0000256" key="4">
    <source>
        <dbReference type="ARBA" id="ARBA00023136"/>
    </source>
</evidence>
<dbReference type="Proteomes" id="UP000053890">
    <property type="component" value="Unassembled WGS sequence"/>
</dbReference>
<feature type="domain" description="Fatty acid hydroxylase" evidence="6">
    <location>
        <begin position="145"/>
        <end position="280"/>
    </location>
</feature>
<dbReference type="RefSeq" id="XP_018269878.1">
    <property type="nucleotide sequence ID" value="XM_018412312.1"/>
</dbReference>
<dbReference type="GO" id="GO:0016491">
    <property type="term" value="F:oxidoreductase activity"/>
    <property type="evidence" value="ECO:0007669"/>
    <property type="project" value="InterPro"/>
</dbReference>
<reference evidence="7 8" key="1">
    <citation type="journal article" date="2015" name="Front. Microbiol.">
        <title>Genome sequence of the plant growth promoting endophytic yeast Rhodotorula graminis WP1.</title>
        <authorList>
            <person name="Firrincieli A."/>
            <person name="Otillar R."/>
            <person name="Salamov A."/>
            <person name="Schmutz J."/>
            <person name="Khan Z."/>
            <person name="Redman R.S."/>
            <person name="Fleck N.D."/>
            <person name="Lindquist E."/>
            <person name="Grigoriev I.V."/>
            <person name="Doty S.L."/>
        </authorList>
    </citation>
    <scope>NUCLEOTIDE SEQUENCE [LARGE SCALE GENOMIC DNA]</scope>
    <source>
        <strain evidence="7 8">WP1</strain>
    </source>
</reference>
<dbReference type="GO" id="GO:0008610">
    <property type="term" value="P:lipid biosynthetic process"/>
    <property type="evidence" value="ECO:0007669"/>
    <property type="project" value="InterPro"/>
</dbReference>
<dbReference type="GO" id="GO:0005506">
    <property type="term" value="F:iron ion binding"/>
    <property type="evidence" value="ECO:0007669"/>
    <property type="project" value="InterPro"/>
</dbReference>
<name>A0A0N8Q011_RHOGW</name>
<dbReference type="Pfam" id="PF04116">
    <property type="entry name" value="FA_hydroxylase"/>
    <property type="match status" value="1"/>
</dbReference>
<accession>A0A0N8Q011</accession>
<keyword evidence="3 5" id="KW-1133">Transmembrane helix</keyword>
<dbReference type="OrthoDB" id="6354873at2759"/>
<dbReference type="InterPro" id="IPR006694">
    <property type="entry name" value="Fatty_acid_hydroxylase"/>
</dbReference>
<dbReference type="GO" id="GO:0016020">
    <property type="term" value="C:membrane"/>
    <property type="evidence" value="ECO:0007669"/>
    <property type="project" value="UniProtKB-SubCell"/>
</dbReference>
<dbReference type="AlphaFoldDB" id="A0A0N8Q011"/>
<evidence type="ECO:0000259" key="6">
    <source>
        <dbReference type="Pfam" id="PF04116"/>
    </source>
</evidence>
<organism evidence="7 8">
    <name type="scientific">Rhodotorula graminis (strain WP1)</name>
    <dbReference type="NCBI Taxonomy" id="578459"/>
    <lineage>
        <taxon>Eukaryota</taxon>
        <taxon>Fungi</taxon>
        <taxon>Dikarya</taxon>
        <taxon>Basidiomycota</taxon>
        <taxon>Pucciniomycotina</taxon>
        <taxon>Microbotryomycetes</taxon>
        <taxon>Sporidiobolales</taxon>
        <taxon>Sporidiobolaceae</taxon>
        <taxon>Rhodotorula</taxon>
    </lineage>
</organism>
<dbReference type="PANTHER" id="PTHR11863">
    <property type="entry name" value="STEROL DESATURASE"/>
    <property type="match status" value="1"/>
</dbReference>
<feature type="transmembrane region" description="Helical" evidence="5">
    <location>
        <begin position="51"/>
        <end position="70"/>
    </location>
</feature>
<proteinExistence type="predicted"/>
<keyword evidence="4 5" id="KW-0472">Membrane</keyword>
<sequence>MHELKDDSIDRGLPPVQPVWKENIFILSRAFVPLVLHQMAYIAFPQYKWPFALAYPFYILCFMGFALQVVTRMSGYCVKLGTFDEKQIGRDRTPDKSVNHLAGGILAYMIIRTGIDFYLNYDKGVQNPLFDFSWSFPIRLALWEVTLDYFFYVYHRATHEVDYLWNIHKHHHTTKHPTAILAILAEEKQEFLEVLTIPLLTSLVVPMTFSEGYITLAYTIYVEMLGHSGVRAHWCHPILWPLEAFGAGLAVEDHDLHHRFGKSGKNYGKQSRLWDRVFGTCAERIETWGM</sequence>
<comment type="subcellular location">
    <subcellularLocation>
        <location evidence="1">Membrane</location>
    </subcellularLocation>
</comment>
<protein>
    <recommendedName>
        <fullName evidence="6">Fatty acid hydroxylase domain-containing protein</fullName>
    </recommendedName>
</protein>
<gene>
    <name evidence="7" type="ORF">RHOBADRAFT_16397</name>
</gene>
<evidence type="ECO:0000313" key="7">
    <source>
        <dbReference type="EMBL" id="KPV73829.1"/>
    </source>
</evidence>
<dbReference type="EMBL" id="KQ474081">
    <property type="protein sequence ID" value="KPV73829.1"/>
    <property type="molecule type" value="Genomic_DNA"/>
</dbReference>
<evidence type="ECO:0000256" key="3">
    <source>
        <dbReference type="ARBA" id="ARBA00022989"/>
    </source>
</evidence>
<evidence type="ECO:0000313" key="8">
    <source>
        <dbReference type="Proteomes" id="UP000053890"/>
    </source>
</evidence>
<dbReference type="STRING" id="578459.A0A0N8Q011"/>
<evidence type="ECO:0000256" key="1">
    <source>
        <dbReference type="ARBA" id="ARBA00004370"/>
    </source>
</evidence>
<evidence type="ECO:0000256" key="5">
    <source>
        <dbReference type="SAM" id="Phobius"/>
    </source>
</evidence>
<dbReference type="OMA" id="AVNPWTW"/>
<keyword evidence="8" id="KW-1185">Reference proteome</keyword>